<dbReference type="CDD" id="cd22233">
    <property type="entry name" value="RHH_CopAso-like"/>
    <property type="match status" value="1"/>
</dbReference>
<sequence length="94" mass="10355">MADNKLFVDLSDDTKQRLDRLSKAIDRSATSITAEALELYLAQQEWQIAAVDEAVRRADRGGFVSHEAIMSWLGSWGTPGELPAPNPLGRKTAQ</sequence>
<evidence type="ECO:0000313" key="2">
    <source>
        <dbReference type="Proteomes" id="UP000318939"/>
    </source>
</evidence>
<dbReference type="Gene3D" id="1.10.1220.10">
    <property type="entry name" value="Met repressor-like"/>
    <property type="match status" value="1"/>
</dbReference>
<reference evidence="1" key="2">
    <citation type="journal article" date="2023" name="MicrobiologyOpen">
        <title>Genomics of the tumorigenes clade of the family Rhizobiaceae and description of Rhizobium rhododendri sp. nov.</title>
        <authorList>
            <person name="Kuzmanovic N."/>
            <person name="diCenzo G.C."/>
            <person name="Bunk B."/>
            <person name="Sproeer C."/>
            <person name="Fruehling A."/>
            <person name="Neumann-Schaal M."/>
            <person name="Overmann J."/>
            <person name="Smalla K."/>
        </authorList>
    </citation>
    <scope>NUCLEOTIDE SEQUENCE</scope>
    <source>
        <strain evidence="1">Rho-6.2</strain>
    </source>
</reference>
<proteinExistence type="predicted"/>
<gene>
    <name evidence="1" type="ORF">PR018_11840</name>
</gene>
<dbReference type="InterPro" id="IPR013321">
    <property type="entry name" value="Arc_rbn_hlx_hlx"/>
</dbReference>
<reference evidence="1" key="1">
    <citation type="journal article" date="2019" name="Phytopathology">
        <title>A Novel Group of Rhizobium tumorigenes-Like Agrobacteria Associated with Crown Gall Disease of Rhododendron and Blueberry.</title>
        <authorList>
            <person name="Kuzmanovic N."/>
            <person name="Behrens P."/>
            <person name="Idczak E."/>
            <person name="Wagner S."/>
            <person name="Gotz M."/>
            <person name="Sproer C."/>
            <person name="Bunk B."/>
            <person name="Overmann J."/>
            <person name="Smalla K."/>
        </authorList>
    </citation>
    <scope>NUCLEOTIDE SEQUENCE</scope>
    <source>
        <strain evidence="1">Rho-6.2</strain>
    </source>
</reference>
<dbReference type="InterPro" id="IPR010985">
    <property type="entry name" value="Ribbon_hlx_hlx"/>
</dbReference>
<accession>A0ABY8IE43</accession>
<dbReference type="PANTHER" id="PTHR40688:SF2">
    <property type="entry name" value="RIBBON-HELIX-HELIX PROTEIN COPG DOMAIN-CONTAINING PROTEIN"/>
    <property type="match status" value="1"/>
</dbReference>
<dbReference type="PANTHER" id="PTHR40688">
    <property type="match status" value="1"/>
</dbReference>
<dbReference type="EMBL" id="CP117267">
    <property type="protein sequence ID" value="WFS21863.1"/>
    <property type="molecule type" value="Genomic_DNA"/>
</dbReference>
<dbReference type="RefSeq" id="WP_142830625.1">
    <property type="nucleotide sequence ID" value="NZ_CP117267.1"/>
</dbReference>
<dbReference type="Proteomes" id="UP000318939">
    <property type="component" value="Chromosome"/>
</dbReference>
<name>A0ABY8IE43_9HYPH</name>
<organism evidence="1 2">
    <name type="scientific">Rhizobium rhododendri</name>
    <dbReference type="NCBI Taxonomy" id="2506430"/>
    <lineage>
        <taxon>Bacteria</taxon>
        <taxon>Pseudomonadati</taxon>
        <taxon>Pseudomonadota</taxon>
        <taxon>Alphaproteobacteria</taxon>
        <taxon>Hyphomicrobiales</taxon>
        <taxon>Rhizobiaceae</taxon>
        <taxon>Rhizobium/Agrobacterium group</taxon>
        <taxon>Rhizobium</taxon>
    </lineage>
</organism>
<keyword evidence="2" id="KW-1185">Reference proteome</keyword>
<dbReference type="InterPro" id="IPR052991">
    <property type="entry name" value="Non-func_TypeII_TA_Antitoxin"/>
</dbReference>
<dbReference type="SUPFAM" id="SSF47598">
    <property type="entry name" value="Ribbon-helix-helix"/>
    <property type="match status" value="1"/>
</dbReference>
<protein>
    <submittedName>
        <fullName evidence="1">CopG family ribbon-helix-helix protein</fullName>
    </submittedName>
</protein>
<evidence type="ECO:0000313" key="1">
    <source>
        <dbReference type="EMBL" id="WFS21863.1"/>
    </source>
</evidence>